<dbReference type="PROSITE" id="PS51257">
    <property type="entry name" value="PROKAR_LIPOPROTEIN"/>
    <property type="match status" value="1"/>
</dbReference>
<name>A0A840SBZ5_9BURK</name>
<dbReference type="AlphaFoldDB" id="A0A840SBZ5"/>
<feature type="chain" id="PRO_5033016591" evidence="4">
    <location>
        <begin position="18"/>
        <end position="336"/>
    </location>
</feature>
<dbReference type="EMBL" id="JACHHO010000006">
    <property type="protein sequence ID" value="MBB5205981.1"/>
    <property type="molecule type" value="Genomic_DNA"/>
</dbReference>
<comment type="caution">
    <text evidence="5">The sequence shown here is derived from an EMBL/GenBank/DDBJ whole genome shotgun (WGS) entry which is preliminary data.</text>
</comment>
<dbReference type="Proteomes" id="UP000554837">
    <property type="component" value="Unassembled WGS sequence"/>
</dbReference>
<keyword evidence="2" id="KW-0677">Repeat</keyword>
<dbReference type="SMART" id="SM00612">
    <property type="entry name" value="Kelch"/>
    <property type="match status" value="5"/>
</dbReference>
<evidence type="ECO:0000313" key="6">
    <source>
        <dbReference type="Proteomes" id="UP000554837"/>
    </source>
</evidence>
<feature type="region of interest" description="Disordered" evidence="3">
    <location>
        <begin position="23"/>
        <end position="44"/>
    </location>
</feature>
<evidence type="ECO:0000256" key="4">
    <source>
        <dbReference type="SAM" id="SignalP"/>
    </source>
</evidence>
<dbReference type="Pfam" id="PF01344">
    <property type="entry name" value="Kelch_1"/>
    <property type="match status" value="3"/>
</dbReference>
<dbReference type="InterPro" id="IPR015915">
    <property type="entry name" value="Kelch-typ_b-propeller"/>
</dbReference>
<evidence type="ECO:0000256" key="3">
    <source>
        <dbReference type="SAM" id="MobiDB-lite"/>
    </source>
</evidence>
<dbReference type="SUPFAM" id="SSF50965">
    <property type="entry name" value="Galactose oxidase, central domain"/>
    <property type="match status" value="1"/>
</dbReference>
<keyword evidence="1" id="KW-0880">Kelch repeat</keyword>
<evidence type="ECO:0000256" key="2">
    <source>
        <dbReference type="ARBA" id="ARBA00022737"/>
    </source>
</evidence>
<reference evidence="5 6" key="1">
    <citation type="submission" date="2020-08" db="EMBL/GenBank/DDBJ databases">
        <title>Genomic Encyclopedia of Type Strains, Phase IV (KMG-IV): sequencing the most valuable type-strain genomes for metagenomic binning, comparative biology and taxonomic classification.</title>
        <authorList>
            <person name="Goeker M."/>
        </authorList>
    </citation>
    <scope>NUCLEOTIDE SEQUENCE [LARGE SCALE GENOMIC DNA]</scope>
    <source>
        <strain evidence="5 6">DSM 23958</strain>
    </source>
</reference>
<protein>
    <submittedName>
        <fullName evidence="5">N-acetylneuraminic acid mutarotase</fullName>
    </submittedName>
</protein>
<feature type="compositionally biased region" description="Pro residues" evidence="3">
    <location>
        <begin position="31"/>
        <end position="41"/>
    </location>
</feature>
<evidence type="ECO:0000256" key="1">
    <source>
        <dbReference type="ARBA" id="ARBA00022441"/>
    </source>
</evidence>
<proteinExistence type="predicted"/>
<feature type="signal peptide" evidence="4">
    <location>
        <begin position="1"/>
        <end position="17"/>
    </location>
</feature>
<keyword evidence="4" id="KW-0732">Signal</keyword>
<keyword evidence="6" id="KW-1185">Reference proteome</keyword>
<organism evidence="5 6">
    <name type="scientific">Inhella inkyongensis</name>
    <dbReference type="NCBI Taxonomy" id="392593"/>
    <lineage>
        <taxon>Bacteria</taxon>
        <taxon>Pseudomonadati</taxon>
        <taxon>Pseudomonadota</taxon>
        <taxon>Betaproteobacteria</taxon>
        <taxon>Burkholderiales</taxon>
        <taxon>Sphaerotilaceae</taxon>
        <taxon>Inhella</taxon>
    </lineage>
</organism>
<accession>A0A840SBZ5</accession>
<dbReference type="InterPro" id="IPR011043">
    <property type="entry name" value="Gal_Oxase/kelch_b-propeller"/>
</dbReference>
<dbReference type="PANTHER" id="PTHR46344:SF19">
    <property type="entry name" value="F-BOX DOMAIN-CONTAINING PROTEIN"/>
    <property type="match status" value="1"/>
</dbReference>
<evidence type="ECO:0000313" key="5">
    <source>
        <dbReference type="EMBL" id="MBB5205981.1"/>
    </source>
</evidence>
<dbReference type="PANTHER" id="PTHR46344">
    <property type="entry name" value="OS02G0202900 PROTEIN"/>
    <property type="match status" value="1"/>
</dbReference>
<sequence length="336" mass="34143">MKNQSGAMLLASLTLLAACGGGGDSVAETPAPTPTPTPTPAPAGWTRLADLPEGLAKFGVAAVSTGTGTQLVAAGGYDTRNTSFLYDLATNTWRAGPAMPRGSDNLAVLGVAGKAYALGGEASNAFQIYDATSNSWSSGTALPERRFAAAAAELGGRLHLMGGWNLNNSASASVATHAAYDLTSQTWTSLAPLPSARNAAAAAAVDGRLCVAGGRSPGIRATDQQPLNLLDCYSPASNSWSAESPMPTARGSLAAATLGGQLYTFGGETAARTVSNAVERWDPSTRSWQSLPAMPFAAHGLAAVASGDSIYVMGGFTGASDAVGTESKQVWRFKPQ</sequence>
<gene>
    <name evidence="5" type="ORF">HNQ51_003312</name>
</gene>
<dbReference type="RefSeq" id="WP_175423577.1">
    <property type="nucleotide sequence ID" value="NZ_CP040709.1"/>
</dbReference>
<dbReference type="InterPro" id="IPR006652">
    <property type="entry name" value="Kelch_1"/>
</dbReference>
<dbReference type="Gene3D" id="2.120.10.80">
    <property type="entry name" value="Kelch-type beta propeller"/>
    <property type="match status" value="2"/>
</dbReference>